<dbReference type="EMBL" id="CCKQ01015125">
    <property type="protein sequence ID" value="CDW86933.1"/>
    <property type="molecule type" value="Genomic_DNA"/>
</dbReference>
<feature type="chain" id="PRO_5001729791" evidence="1">
    <location>
        <begin position="18"/>
        <end position="257"/>
    </location>
</feature>
<evidence type="ECO:0000256" key="1">
    <source>
        <dbReference type="SAM" id="SignalP"/>
    </source>
</evidence>
<sequence>MRSLFVVSVFLAATASANINSFLRTAFKSISPQTVVNAEPVHTIQTLKDGDWPTVHTYENFELDAVVNTWDPTTKTLTQYKNMTMNQKIDTRGNRELTSMKSDIPNLGYTEIITYVDFTTNVLYQRIPDLNICNHMDNPVPWNLTQFFAAAQDPKRGLTQYLGVQQKEWATHDLHAFNLTLDVKGKGKESEVLYFCTKTLDLKFITVDSQPTVVVQIPRIQEKLFTDDDFKGQDCSTQKTPHFIKDIDFARAHSLLF</sequence>
<keyword evidence="3" id="KW-1185">Reference proteome</keyword>
<dbReference type="InParanoid" id="A0A078B1A8"/>
<evidence type="ECO:0000313" key="2">
    <source>
        <dbReference type="EMBL" id="CDW86933.1"/>
    </source>
</evidence>
<reference evidence="2 3" key="1">
    <citation type="submission" date="2014-06" db="EMBL/GenBank/DDBJ databases">
        <authorList>
            <person name="Swart Estienne"/>
        </authorList>
    </citation>
    <scope>NUCLEOTIDE SEQUENCE [LARGE SCALE GENOMIC DNA]</scope>
    <source>
        <strain evidence="2 3">130c</strain>
    </source>
</reference>
<feature type="signal peptide" evidence="1">
    <location>
        <begin position="1"/>
        <end position="17"/>
    </location>
</feature>
<gene>
    <name evidence="2" type="primary">Contig18000.g19134</name>
    <name evidence="2" type="ORF">STYLEM_16033</name>
</gene>
<accession>A0A078B1A8</accession>
<name>A0A078B1A8_STYLE</name>
<organism evidence="2 3">
    <name type="scientific">Stylonychia lemnae</name>
    <name type="common">Ciliate</name>
    <dbReference type="NCBI Taxonomy" id="5949"/>
    <lineage>
        <taxon>Eukaryota</taxon>
        <taxon>Sar</taxon>
        <taxon>Alveolata</taxon>
        <taxon>Ciliophora</taxon>
        <taxon>Intramacronucleata</taxon>
        <taxon>Spirotrichea</taxon>
        <taxon>Stichotrichia</taxon>
        <taxon>Sporadotrichida</taxon>
        <taxon>Oxytrichidae</taxon>
        <taxon>Stylonychinae</taxon>
        <taxon>Stylonychia</taxon>
    </lineage>
</organism>
<protein>
    <submittedName>
        <fullName evidence="2">Uncharacterized protein</fullName>
    </submittedName>
</protein>
<proteinExistence type="predicted"/>
<dbReference type="AlphaFoldDB" id="A0A078B1A8"/>
<keyword evidence="1" id="KW-0732">Signal</keyword>
<evidence type="ECO:0000313" key="3">
    <source>
        <dbReference type="Proteomes" id="UP000039865"/>
    </source>
</evidence>
<dbReference type="Proteomes" id="UP000039865">
    <property type="component" value="Unassembled WGS sequence"/>
</dbReference>